<dbReference type="InterPro" id="IPR011989">
    <property type="entry name" value="ARM-like"/>
</dbReference>
<dbReference type="InterPro" id="IPR045206">
    <property type="entry name" value="Maestro_heat-like_prot"/>
</dbReference>
<evidence type="ECO:0000259" key="1">
    <source>
        <dbReference type="Pfam" id="PF23227"/>
    </source>
</evidence>
<proteinExistence type="predicted"/>
<dbReference type="EMBL" id="VUKU01009994">
    <property type="protein sequence ID" value="KAF1441363.1"/>
    <property type="molecule type" value="Genomic_DNA"/>
</dbReference>
<dbReference type="PANTHER" id="PTHR23120">
    <property type="entry name" value="MAESTRO-RELATED HEAT DOMAIN-CONTAINING"/>
    <property type="match status" value="1"/>
</dbReference>
<keyword evidence="3" id="KW-1185">Reference proteome</keyword>
<dbReference type="SUPFAM" id="SSF48371">
    <property type="entry name" value="ARM repeat"/>
    <property type="match status" value="1"/>
</dbReference>
<feature type="non-terminal residue" evidence="2">
    <location>
        <position position="112"/>
    </location>
</feature>
<reference evidence="2 3" key="1">
    <citation type="journal article" date="2019" name="Gigascience">
        <title>High-coverage genomes to elucidate the evolution of penguins.</title>
        <authorList>
            <person name="Pan H."/>
            <person name="Cole T.L."/>
            <person name="Bi X."/>
            <person name="Fang M."/>
            <person name="Zhou C."/>
            <person name="Yang Z."/>
            <person name="Ksepka D.T."/>
            <person name="Hart T."/>
            <person name="Bouzat J.L."/>
            <person name="Argilla L.S."/>
            <person name="Bertelsen M.F."/>
            <person name="Boersma P.D."/>
            <person name="Bost C.A."/>
            <person name="Cherel Y."/>
            <person name="Dann P."/>
            <person name="Fiddaman S.R."/>
            <person name="Howard P."/>
            <person name="Labuschagne K."/>
            <person name="Mattern T."/>
            <person name="Miller G."/>
            <person name="Parker P."/>
            <person name="Phillips R.A."/>
            <person name="Quillfeldt P."/>
            <person name="Ryan P.G."/>
            <person name="Taylor H."/>
            <person name="Thompson D.R."/>
            <person name="Young M.J."/>
            <person name="Ellegaard M.R."/>
            <person name="Gilbert M.T.P."/>
            <person name="Sinding M.S."/>
            <person name="Pacheco G."/>
            <person name="Shepherd L.D."/>
            <person name="Tennyson A.J.D."/>
            <person name="Grosser S."/>
            <person name="Kay E."/>
            <person name="Nupen L.J."/>
            <person name="Ellenberg U."/>
            <person name="Houston D.M."/>
            <person name="Reeve A.H."/>
            <person name="Johnson K."/>
            <person name="Masello J.F."/>
            <person name="Stracke T."/>
            <person name="McKinlay B."/>
            <person name="Borboroglu P.G."/>
            <person name="Zhang D.X."/>
            <person name="Zhang G."/>
        </authorList>
    </citation>
    <scope>NUCLEOTIDE SEQUENCE [LARGE SCALE GENOMIC DNA]</scope>
    <source>
        <strain evidence="2">GAPE 212</strain>
    </source>
</reference>
<dbReference type="AlphaFoldDB" id="A0A8J4MS88"/>
<dbReference type="Pfam" id="PF23227">
    <property type="entry name" value="HEAT_MROH2B_C"/>
    <property type="match status" value="1"/>
</dbReference>
<dbReference type="InterPro" id="IPR055406">
    <property type="entry name" value="HEAT_Maestro"/>
</dbReference>
<dbReference type="Proteomes" id="UP000785099">
    <property type="component" value="Unassembled WGS sequence"/>
</dbReference>
<dbReference type="PANTHER" id="PTHR23120:SF42">
    <property type="entry name" value="MAESTRO HEAT-LIKE REPEAT FAMILY MEMBER 3"/>
    <property type="match status" value="1"/>
</dbReference>
<protein>
    <recommendedName>
        <fullName evidence="1">Maestro/Maestro-like HEAT-repeats domain-containing protein</fullName>
    </recommendedName>
</protein>
<feature type="domain" description="Maestro/Maestro-like HEAT-repeats" evidence="1">
    <location>
        <begin position="7"/>
        <end position="112"/>
    </location>
</feature>
<feature type="non-terminal residue" evidence="2">
    <location>
        <position position="1"/>
    </location>
</feature>
<sequence length="112" mass="12811">QAGKMLVLLPDIMETQQDASTDNKMKALLVFRNVMGRMKRKEASPTALQLVEKLLPLFDDESSQLRELSICLFKDVIQMVVGNDKQQMKKNVRRSLLPLFFHMSDQSESVAK</sequence>
<comment type="caution">
    <text evidence="2">The sequence shown here is derived from an EMBL/GenBank/DDBJ whole genome shotgun (WGS) entry which is preliminary data.</text>
</comment>
<dbReference type="InterPro" id="IPR016024">
    <property type="entry name" value="ARM-type_fold"/>
</dbReference>
<organism evidence="2 3">
    <name type="scientific">Spheniscus mendiculus</name>
    <name type="common">Galapagos penguin</name>
    <dbReference type="NCBI Taxonomy" id="156760"/>
    <lineage>
        <taxon>Eukaryota</taxon>
        <taxon>Metazoa</taxon>
        <taxon>Chordata</taxon>
        <taxon>Craniata</taxon>
        <taxon>Vertebrata</taxon>
        <taxon>Euteleostomi</taxon>
        <taxon>Archelosauria</taxon>
        <taxon>Archosauria</taxon>
        <taxon>Dinosauria</taxon>
        <taxon>Saurischia</taxon>
        <taxon>Theropoda</taxon>
        <taxon>Coelurosauria</taxon>
        <taxon>Aves</taxon>
        <taxon>Neognathae</taxon>
        <taxon>Neoaves</taxon>
        <taxon>Aequornithes</taxon>
        <taxon>Sphenisciformes</taxon>
        <taxon>Spheniscidae</taxon>
        <taxon>Spheniscus</taxon>
    </lineage>
</organism>
<dbReference type="GO" id="GO:0005737">
    <property type="term" value="C:cytoplasm"/>
    <property type="evidence" value="ECO:0007669"/>
    <property type="project" value="TreeGrafter"/>
</dbReference>
<gene>
    <name evidence="2" type="ORF">FQV24_0001385</name>
</gene>
<evidence type="ECO:0000313" key="3">
    <source>
        <dbReference type="Proteomes" id="UP000785099"/>
    </source>
</evidence>
<name>A0A8J4MS88_SPHME</name>
<accession>A0A8J4MS88</accession>
<dbReference type="Gene3D" id="1.25.10.10">
    <property type="entry name" value="Leucine-rich Repeat Variant"/>
    <property type="match status" value="1"/>
</dbReference>
<evidence type="ECO:0000313" key="2">
    <source>
        <dbReference type="EMBL" id="KAF1441363.1"/>
    </source>
</evidence>